<evidence type="ECO:0000313" key="2">
    <source>
        <dbReference type="Proteomes" id="UP001355207"/>
    </source>
</evidence>
<dbReference type="Proteomes" id="UP001355207">
    <property type="component" value="Chromosome 4"/>
</dbReference>
<dbReference type="EMBL" id="CP144101">
    <property type="protein sequence ID" value="WWC88737.1"/>
    <property type="molecule type" value="Genomic_DNA"/>
</dbReference>
<accession>A0AAX4JVY9</accession>
<reference evidence="1 2" key="1">
    <citation type="submission" date="2024-01" db="EMBL/GenBank/DDBJ databases">
        <title>Comparative genomics of Cryptococcus and Kwoniella reveals pathogenesis evolution and contrasting modes of karyotype evolution via chromosome fusion or intercentromeric recombination.</title>
        <authorList>
            <person name="Coelho M.A."/>
            <person name="David-Palma M."/>
            <person name="Shea T."/>
            <person name="Bowers K."/>
            <person name="McGinley-Smith S."/>
            <person name="Mohammad A.W."/>
            <person name="Gnirke A."/>
            <person name="Yurkov A.M."/>
            <person name="Nowrousian M."/>
            <person name="Sun S."/>
            <person name="Cuomo C.A."/>
            <person name="Heitman J."/>
        </authorList>
    </citation>
    <scope>NUCLEOTIDE SEQUENCE [LARGE SCALE GENOMIC DNA]</scope>
    <source>
        <strain evidence="1 2">CBS 6074</strain>
    </source>
</reference>
<dbReference type="GeneID" id="91094320"/>
<evidence type="ECO:0000313" key="1">
    <source>
        <dbReference type="EMBL" id="WWC88737.1"/>
    </source>
</evidence>
<dbReference type="AlphaFoldDB" id="A0AAX4JVY9"/>
<dbReference type="RefSeq" id="XP_066075500.1">
    <property type="nucleotide sequence ID" value="XM_066219403.1"/>
</dbReference>
<sequence length="99" mass="11309">MSGCHPGVIVEEVHFIIINRSFVGAHRKPPQRKWEGCLSTFSQLSILFENWVNEVYPGDDIHQFQFRLGLDGKVLSGNERPHDLGLHSPTKITAVRLFR</sequence>
<gene>
    <name evidence="1" type="ORF">L201_003650</name>
</gene>
<protein>
    <submittedName>
        <fullName evidence="1">Uncharacterized protein</fullName>
    </submittedName>
</protein>
<proteinExistence type="predicted"/>
<organism evidence="1 2">
    <name type="scientific">Kwoniella dendrophila CBS 6074</name>
    <dbReference type="NCBI Taxonomy" id="1295534"/>
    <lineage>
        <taxon>Eukaryota</taxon>
        <taxon>Fungi</taxon>
        <taxon>Dikarya</taxon>
        <taxon>Basidiomycota</taxon>
        <taxon>Agaricomycotina</taxon>
        <taxon>Tremellomycetes</taxon>
        <taxon>Tremellales</taxon>
        <taxon>Cryptococcaceae</taxon>
        <taxon>Kwoniella</taxon>
    </lineage>
</organism>
<name>A0AAX4JVY9_9TREE</name>
<keyword evidence="2" id="KW-1185">Reference proteome</keyword>